<sequence>MPPLPFSRRMSGTCFLSLPCCALLRRTMPRTVRPSVLVLPWAVRQSTRGIRSRCRRFPRT</sequence>
<name>A0A6A3G9C2_9STRA</name>
<dbReference type="AlphaFoldDB" id="A0A6A3G9C2"/>
<protein>
    <submittedName>
        <fullName evidence="1">Uncharacterized protein</fullName>
    </submittedName>
</protein>
<gene>
    <name evidence="1" type="ORF">PR002_g32235</name>
</gene>
<evidence type="ECO:0000313" key="2">
    <source>
        <dbReference type="Proteomes" id="UP000435112"/>
    </source>
</evidence>
<comment type="caution">
    <text evidence="1">The sequence shown here is derived from an EMBL/GenBank/DDBJ whole genome shotgun (WGS) entry which is preliminary data.</text>
</comment>
<reference evidence="1 2" key="1">
    <citation type="submission" date="2018-09" db="EMBL/GenBank/DDBJ databases">
        <title>Genomic investigation of the strawberry pathogen Phytophthora fragariae indicates pathogenicity is determined by transcriptional variation in three key races.</title>
        <authorList>
            <person name="Adams T.M."/>
            <person name="Armitage A.D."/>
            <person name="Sobczyk M.K."/>
            <person name="Bates H.J."/>
            <person name="Dunwell J.M."/>
            <person name="Nellist C.F."/>
            <person name="Harrison R.J."/>
        </authorList>
    </citation>
    <scope>NUCLEOTIDE SEQUENCE [LARGE SCALE GENOMIC DNA]</scope>
    <source>
        <strain evidence="1 2">SCRP324</strain>
    </source>
</reference>
<organism evidence="1 2">
    <name type="scientific">Phytophthora rubi</name>
    <dbReference type="NCBI Taxonomy" id="129364"/>
    <lineage>
        <taxon>Eukaryota</taxon>
        <taxon>Sar</taxon>
        <taxon>Stramenopiles</taxon>
        <taxon>Oomycota</taxon>
        <taxon>Peronosporomycetes</taxon>
        <taxon>Peronosporales</taxon>
        <taxon>Peronosporaceae</taxon>
        <taxon>Phytophthora</taxon>
    </lineage>
</organism>
<evidence type="ECO:0000313" key="1">
    <source>
        <dbReference type="EMBL" id="KAE8953902.1"/>
    </source>
</evidence>
<proteinExistence type="predicted"/>
<dbReference type="EMBL" id="QXFU01010211">
    <property type="protein sequence ID" value="KAE8953902.1"/>
    <property type="molecule type" value="Genomic_DNA"/>
</dbReference>
<accession>A0A6A3G9C2</accession>
<dbReference type="Proteomes" id="UP000435112">
    <property type="component" value="Unassembled WGS sequence"/>
</dbReference>